<organism evidence="3 4">
    <name type="scientific">Fictibacillus barbaricus</name>
    <dbReference type="NCBI Taxonomy" id="182136"/>
    <lineage>
        <taxon>Bacteria</taxon>
        <taxon>Bacillati</taxon>
        <taxon>Bacillota</taxon>
        <taxon>Bacilli</taxon>
        <taxon>Bacillales</taxon>
        <taxon>Fictibacillaceae</taxon>
        <taxon>Fictibacillus</taxon>
    </lineage>
</organism>
<name>A0ABU1TWR8_9BACL</name>
<evidence type="ECO:0000313" key="4">
    <source>
        <dbReference type="Proteomes" id="UP001258181"/>
    </source>
</evidence>
<protein>
    <recommendedName>
        <fullName evidence="5">DUF4468 domain-containing protein</fullName>
    </recommendedName>
</protein>
<proteinExistence type="predicted"/>
<keyword evidence="4" id="KW-1185">Reference proteome</keyword>
<evidence type="ECO:0000256" key="2">
    <source>
        <dbReference type="SAM" id="SignalP"/>
    </source>
</evidence>
<dbReference type="EMBL" id="JAVDWA010000001">
    <property type="protein sequence ID" value="MDR7071655.1"/>
    <property type="molecule type" value="Genomic_DNA"/>
</dbReference>
<dbReference type="PROSITE" id="PS51257">
    <property type="entry name" value="PROKAR_LIPOPROTEIN"/>
    <property type="match status" value="1"/>
</dbReference>
<sequence>MSKKKMYLLTLVFLMLTASLLSACNYNSDVTDGDEKVTPEMDQVISDYIVQKYKTGYGETDKQFEVHKIYGTSGSGDTLDVYMWSYYGGFNKSHGTKAQSGHSLPALVRLEKKDGHYMVTKYKEPEDGSLYQSSIKKMFPEKYVKKAADDSGNMGGLEKKMNKKVENWMRKNG</sequence>
<reference evidence="3 4" key="1">
    <citation type="submission" date="2023-07" db="EMBL/GenBank/DDBJ databases">
        <title>Sorghum-associated microbial communities from plants grown in Nebraska, USA.</title>
        <authorList>
            <person name="Schachtman D."/>
        </authorList>
    </citation>
    <scope>NUCLEOTIDE SEQUENCE [LARGE SCALE GENOMIC DNA]</scope>
    <source>
        <strain evidence="3 4">BE211</strain>
    </source>
</reference>
<accession>A0ABU1TWR8</accession>
<feature type="compositionally biased region" description="Basic and acidic residues" evidence="1">
    <location>
        <begin position="157"/>
        <end position="173"/>
    </location>
</feature>
<evidence type="ECO:0000313" key="3">
    <source>
        <dbReference type="EMBL" id="MDR7071655.1"/>
    </source>
</evidence>
<feature type="region of interest" description="Disordered" evidence="1">
    <location>
        <begin position="154"/>
        <end position="173"/>
    </location>
</feature>
<feature type="signal peptide" evidence="2">
    <location>
        <begin position="1"/>
        <end position="23"/>
    </location>
</feature>
<dbReference type="RefSeq" id="WP_310256321.1">
    <property type="nucleotide sequence ID" value="NZ_JAVDWA010000001.1"/>
</dbReference>
<evidence type="ECO:0000256" key="1">
    <source>
        <dbReference type="SAM" id="MobiDB-lite"/>
    </source>
</evidence>
<evidence type="ECO:0008006" key="5">
    <source>
        <dbReference type="Google" id="ProtNLM"/>
    </source>
</evidence>
<gene>
    <name evidence="3" type="ORF">J2X07_000630</name>
</gene>
<dbReference type="Proteomes" id="UP001258181">
    <property type="component" value="Unassembled WGS sequence"/>
</dbReference>
<keyword evidence="2" id="KW-0732">Signal</keyword>
<comment type="caution">
    <text evidence="3">The sequence shown here is derived from an EMBL/GenBank/DDBJ whole genome shotgun (WGS) entry which is preliminary data.</text>
</comment>
<feature type="chain" id="PRO_5046825019" description="DUF4468 domain-containing protein" evidence="2">
    <location>
        <begin position="24"/>
        <end position="173"/>
    </location>
</feature>